<feature type="chain" id="PRO_5039696496" evidence="1">
    <location>
        <begin position="21"/>
        <end position="247"/>
    </location>
</feature>
<evidence type="ECO:0000256" key="1">
    <source>
        <dbReference type="SAM" id="SignalP"/>
    </source>
</evidence>
<sequence>MRRMVVCLLVGLLLACALHAQEYTGITGMIHVPTAEMAPEGDARIGVSFLNREFLPENLNNFRGTRYHSYNHYLAITPFPWIELAYVCTLQKGYKGGDPTQRVGFYHKDRHFAVKVRPLKEGKYWPAIALGTQDPGRSDSSLDKEGALFKNYYIAATKHWCPGGHELGFHLTYRRYGSDDNRKWNGVVGGVTYRPAFASNCRAMVEYTGNDVNVGVDCLLWKHLFIQAALQNGRYFSGGLRFQMNLF</sequence>
<dbReference type="EMBL" id="DXEL01000070">
    <property type="protein sequence ID" value="HIX75412.1"/>
    <property type="molecule type" value="Genomic_DNA"/>
</dbReference>
<keyword evidence="1" id="KW-0732">Signal</keyword>
<reference evidence="2" key="2">
    <citation type="submission" date="2021-04" db="EMBL/GenBank/DDBJ databases">
        <authorList>
            <person name="Gilroy R."/>
        </authorList>
    </citation>
    <scope>NUCLEOTIDE SEQUENCE</scope>
    <source>
        <strain evidence="2">ChiGjej6B6-14162</strain>
    </source>
</reference>
<gene>
    <name evidence="2" type="ORF">H9977_10335</name>
</gene>
<evidence type="ECO:0000313" key="2">
    <source>
        <dbReference type="EMBL" id="HIX75412.1"/>
    </source>
</evidence>
<reference evidence="2" key="1">
    <citation type="journal article" date="2021" name="PeerJ">
        <title>Extensive microbial diversity within the chicken gut microbiome revealed by metagenomics and culture.</title>
        <authorList>
            <person name="Gilroy R."/>
            <person name="Ravi A."/>
            <person name="Getino M."/>
            <person name="Pursley I."/>
            <person name="Horton D.L."/>
            <person name="Alikhan N.F."/>
            <person name="Baker D."/>
            <person name="Gharbi K."/>
            <person name="Hall N."/>
            <person name="Watson M."/>
            <person name="Adriaenssens E.M."/>
            <person name="Foster-Nyarko E."/>
            <person name="Jarju S."/>
            <person name="Secka A."/>
            <person name="Antonio M."/>
            <person name="Oren A."/>
            <person name="Chaudhuri R.R."/>
            <person name="La Ragione R."/>
            <person name="Hildebrand F."/>
            <person name="Pallen M.J."/>
        </authorList>
    </citation>
    <scope>NUCLEOTIDE SEQUENCE</scope>
    <source>
        <strain evidence="2">ChiGjej6B6-14162</strain>
    </source>
</reference>
<dbReference type="Pfam" id="PF06082">
    <property type="entry name" value="YjbH"/>
    <property type="match status" value="1"/>
</dbReference>
<protein>
    <submittedName>
        <fullName evidence="2">YjbH domain-containing protein</fullName>
    </submittedName>
</protein>
<accession>A0A9D1XAF1</accession>
<proteinExistence type="predicted"/>
<dbReference type="Proteomes" id="UP000886740">
    <property type="component" value="Unassembled WGS sequence"/>
</dbReference>
<dbReference type="InterPro" id="IPR010344">
    <property type="entry name" value="YbjH"/>
</dbReference>
<dbReference type="PROSITE" id="PS51257">
    <property type="entry name" value="PROKAR_LIPOPROTEIN"/>
    <property type="match status" value="1"/>
</dbReference>
<dbReference type="AlphaFoldDB" id="A0A9D1XAF1"/>
<feature type="signal peptide" evidence="1">
    <location>
        <begin position="1"/>
        <end position="20"/>
    </location>
</feature>
<comment type="caution">
    <text evidence="2">The sequence shown here is derived from an EMBL/GenBank/DDBJ whole genome shotgun (WGS) entry which is preliminary data.</text>
</comment>
<name>A0A9D1XAF1_9BACT</name>
<organism evidence="2 3">
    <name type="scientific">Candidatus Parabacteroides intestinipullorum</name>
    <dbReference type="NCBI Taxonomy" id="2838723"/>
    <lineage>
        <taxon>Bacteria</taxon>
        <taxon>Pseudomonadati</taxon>
        <taxon>Bacteroidota</taxon>
        <taxon>Bacteroidia</taxon>
        <taxon>Bacteroidales</taxon>
        <taxon>Tannerellaceae</taxon>
        <taxon>Parabacteroides</taxon>
    </lineage>
</organism>
<evidence type="ECO:0000313" key="3">
    <source>
        <dbReference type="Proteomes" id="UP000886740"/>
    </source>
</evidence>